<evidence type="ECO:0000259" key="7">
    <source>
        <dbReference type="PROSITE" id="PS50090"/>
    </source>
</evidence>
<evidence type="ECO:0000313" key="10">
    <source>
        <dbReference type="EMBL" id="EPS70087.1"/>
    </source>
</evidence>
<evidence type="ECO:0000256" key="4">
    <source>
        <dbReference type="ARBA" id="ARBA00023163"/>
    </source>
</evidence>
<name>S8EBY7_9LAMI</name>
<dbReference type="Gene3D" id="1.10.10.60">
    <property type="entry name" value="Homeodomain-like"/>
    <property type="match status" value="2"/>
</dbReference>
<dbReference type="EMBL" id="AUSU01001834">
    <property type="protein sequence ID" value="EPS70087.1"/>
    <property type="molecule type" value="Genomic_DNA"/>
</dbReference>
<dbReference type="PANTHER" id="PTHR44042">
    <property type="entry name" value="DUPLICATED HOMEODOMAIN-LIKE SUPERFAMILY PROTEIN-RELATED"/>
    <property type="match status" value="1"/>
</dbReference>
<dbReference type="NCBIfam" id="TIGR01557">
    <property type="entry name" value="myb_SHAQKYF"/>
    <property type="match status" value="1"/>
</dbReference>
<reference evidence="10 11" key="1">
    <citation type="journal article" date="2013" name="BMC Genomics">
        <title>The miniature genome of a carnivorous plant Genlisea aurea contains a low number of genes and short non-coding sequences.</title>
        <authorList>
            <person name="Leushkin E.V."/>
            <person name="Sutormin R.A."/>
            <person name="Nabieva E.R."/>
            <person name="Penin A.A."/>
            <person name="Kondrashov A.S."/>
            <person name="Logacheva M.D."/>
        </authorList>
    </citation>
    <scope>NUCLEOTIDE SEQUENCE [LARGE SCALE GENOMIC DNA]</scope>
</reference>
<sequence length="164" mass="19086">SCWSSEENKLFENALAELQPDSPGFFETLASCVPWKPINDITSHYQSLLRDVEMIESDLYPVPKYTDSVKKDHVEEAISNGKRTKKGRDRRRGVPWTEDEHQLFLMGLHRYGKGDWRSISRYYVITKTPTQVASHAQKYFRRQTCSTPAEKRRPSIHDIQTTPN</sequence>
<feature type="region of interest" description="Disordered" evidence="6">
    <location>
        <begin position="144"/>
        <end position="164"/>
    </location>
</feature>
<keyword evidence="2" id="KW-0805">Transcription regulation</keyword>
<evidence type="ECO:0000259" key="8">
    <source>
        <dbReference type="PROSITE" id="PS51293"/>
    </source>
</evidence>
<dbReference type="GO" id="GO:0003677">
    <property type="term" value="F:DNA binding"/>
    <property type="evidence" value="ECO:0007669"/>
    <property type="project" value="UniProtKB-KW"/>
</dbReference>
<feature type="domain" description="Myb-like" evidence="7">
    <location>
        <begin position="88"/>
        <end position="140"/>
    </location>
</feature>
<keyword evidence="4" id="KW-0804">Transcription</keyword>
<dbReference type="OrthoDB" id="118550at2759"/>
<feature type="domain" description="SANT" evidence="8">
    <location>
        <begin position="91"/>
        <end position="144"/>
    </location>
</feature>
<dbReference type="SUPFAM" id="SSF46689">
    <property type="entry name" value="Homeodomain-like"/>
    <property type="match status" value="2"/>
</dbReference>
<dbReference type="GO" id="GO:0005634">
    <property type="term" value="C:nucleus"/>
    <property type="evidence" value="ECO:0007669"/>
    <property type="project" value="UniProtKB-SubCell"/>
</dbReference>
<dbReference type="SMART" id="SM00717">
    <property type="entry name" value="SANT"/>
    <property type="match status" value="2"/>
</dbReference>
<dbReference type="PANTHER" id="PTHR44042:SF54">
    <property type="entry name" value="MYB-LIKE DNA-BINDING DOMAIN, SHAQKYF CLASS PROTEIN"/>
    <property type="match status" value="1"/>
</dbReference>
<keyword evidence="3" id="KW-0238">DNA-binding</keyword>
<comment type="caution">
    <text evidence="10">The sequence shown here is derived from an EMBL/GenBank/DDBJ whole genome shotgun (WGS) entry which is preliminary data.</text>
</comment>
<keyword evidence="11" id="KW-1185">Reference proteome</keyword>
<evidence type="ECO:0000256" key="1">
    <source>
        <dbReference type="ARBA" id="ARBA00004123"/>
    </source>
</evidence>
<organism evidence="10 11">
    <name type="scientific">Genlisea aurea</name>
    <dbReference type="NCBI Taxonomy" id="192259"/>
    <lineage>
        <taxon>Eukaryota</taxon>
        <taxon>Viridiplantae</taxon>
        <taxon>Streptophyta</taxon>
        <taxon>Embryophyta</taxon>
        <taxon>Tracheophyta</taxon>
        <taxon>Spermatophyta</taxon>
        <taxon>Magnoliopsida</taxon>
        <taxon>eudicotyledons</taxon>
        <taxon>Gunneridae</taxon>
        <taxon>Pentapetalae</taxon>
        <taxon>asterids</taxon>
        <taxon>lamiids</taxon>
        <taxon>Lamiales</taxon>
        <taxon>Lentibulariaceae</taxon>
        <taxon>Genlisea</taxon>
    </lineage>
</organism>
<protein>
    <submittedName>
        <fullName evidence="10">Uncharacterized protein</fullName>
    </submittedName>
</protein>
<evidence type="ECO:0000259" key="9">
    <source>
        <dbReference type="PROSITE" id="PS51294"/>
    </source>
</evidence>
<evidence type="ECO:0000313" key="11">
    <source>
        <dbReference type="Proteomes" id="UP000015453"/>
    </source>
</evidence>
<accession>S8EBY7</accession>
<dbReference type="InterPro" id="IPR009057">
    <property type="entry name" value="Homeodomain-like_sf"/>
</dbReference>
<keyword evidence="5" id="KW-0539">Nucleus</keyword>
<feature type="domain" description="HTH myb-type" evidence="9">
    <location>
        <begin position="88"/>
        <end position="144"/>
    </location>
</feature>
<dbReference type="CDD" id="cd00167">
    <property type="entry name" value="SANT"/>
    <property type="match status" value="1"/>
</dbReference>
<dbReference type="PROSITE" id="PS51293">
    <property type="entry name" value="SANT"/>
    <property type="match status" value="1"/>
</dbReference>
<dbReference type="InterPro" id="IPR001005">
    <property type="entry name" value="SANT/Myb"/>
</dbReference>
<dbReference type="AlphaFoldDB" id="S8EBY7"/>
<evidence type="ECO:0000256" key="5">
    <source>
        <dbReference type="ARBA" id="ARBA00023242"/>
    </source>
</evidence>
<dbReference type="InterPro" id="IPR006447">
    <property type="entry name" value="Myb_dom_plants"/>
</dbReference>
<gene>
    <name evidence="10" type="ORF">M569_04683</name>
</gene>
<dbReference type="Proteomes" id="UP000015453">
    <property type="component" value="Unassembled WGS sequence"/>
</dbReference>
<feature type="non-terminal residue" evidence="10">
    <location>
        <position position="164"/>
    </location>
</feature>
<dbReference type="PROSITE" id="PS51294">
    <property type="entry name" value="HTH_MYB"/>
    <property type="match status" value="1"/>
</dbReference>
<dbReference type="FunFam" id="1.10.10.60:FF:000009">
    <property type="entry name" value="transcription factor MYB1R1"/>
    <property type="match status" value="1"/>
</dbReference>
<dbReference type="PROSITE" id="PS50090">
    <property type="entry name" value="MYB_LIKE"/>
    <property type="match status" value="1"/>
</dbReference>
<feature type="non-terminal residue" evidence="10">
    <location>
        <position position="1"/>
    </location>
</feature>
<dbReference type="InterPro" id="IPR017884">
    <property type="entry name" value="SANT_dom"/>
</dbReference>
<proteinExistence type="predicted"/>
<dbReference type="Pfam" id="PF00249">
    <property type="entry name" value="Myb_DNA-binding"/>
    <property type="match status" value="1"/>
</dbReference>
<comment type="subcellular location">
    <subcellularLocation>
        <location evidence="1">Nucleus</location>
    </subcellularLocation>
</comment>
<evidence type="ECO:0000256" key="3">
    <source>
        <dbReference type="ARBA" id="ARBA00023125"/>
    </source>
</evidence>
<dbReference type="InterPro" id="IPR017930">
    <property type="entry name" value="Myb_dom"/>
</dbReference>
<evidence type="ECO:0000256" key="6">
    <source>
        <dbReference type="SAM" id="MobiDB-lite"/>
    </source>
</evidence>
<evidence type="ECO:0000256" key="2">
    <source>
        <dbReference type="ARBA" id="ARBA00023015"/>
    </source>
</evidence>